<dbReference type="RefSeq" id="WP_268905622.1">
    <property type="nucleotide sequence ID" value="NZ_CAJNOB010000007.1"/>
</dbReference>
<evidence type="ECO:0000313" key="2">
    <source>
        <dbReference type="Proteomes" id="UP000663859"/>
    </source>
</evidence>
<protein>
    <submittedName>
        <fullName evidence="1">Uncharacterized protein</fullName>
    </submittedName>
</protein>
<sequence length="41" mass="4553">MNLRGKSEEEAKALFSDACEGIARSSAESGKVLVIERWDLR</sequence>
<name>A0A8J2FN78_9BACT</name>
<dbReference type="Proteomes" id="UP000663859">
    <property type="component" value="Unassembled WGS sequence"/>
</dbReference>
<comment type="caution">
    <text evidence="1">The sequence shown here is derived from an EMBL/GenBank/DDBJ whole genome shotgun (WGS) entry which is preliminary data.</text>
</comment>
<dbReference type="EMBL" id="CAJNOB010000007">
    <property type="protein sequence ID" value="CAF0693907.1"/>
    <property type="molecule type" value="Genomic_DNA"/>
</dbReference>
<reference evidence="1" key="1">
    <citation type="submission" date="2021-02" db="EMBL/GenBank/DDBJ databases">
        <authorList>
            <person name="Cremers G."/>
            <person name="Picone N."/>
        </authorList>
    </citation>
    <scope>NUCLEOTIDE SEQUENCE</scope>
    <source>
        <strain evidence="1">PQ17</strain>
    </source>
</reference>
<proteinExistence type="predicted"/>
<keyword evidence="2" id="KW-1185">Reference proteome</keyword>
<evidence type="ECO:0000313" key="1">
    <source>
        <dbReference type="EMBL" id="CAF0693907.1"/>
    </source>
</evidence>
<accession>A0A8J2FN78</accession>
<dbReference type="AlphaFoldDB" id="A0A8J2FN78"/>
<organism evidence="1 2">
    <name type="scientific">Candidatus Methylacidithermus pantelleriae</name>
    <dbReference type="NCBI Taxonomy" id="2744239"/>
    <lineage>
        <taxon>Bacteria</taxon>
        <taxon>Pseudomonadati</taxon>
        <taxon>Verrucomicrobiota</taxon>
        <taxon>Methylacidiphilae</taxon>
        <taxon>Methylacidiphilales</taxon>
        <taxon>Methylacidiphilaceae</taxon>
        <taxon>Candidatus Methylacidithermus</taxon>
    </lineage>
</organism>
<gene>
    <name evidence="1" type="ORF">MPNT_150013</name>
</gene>